<dbReference type="Pfam" id="PF13432">
    <property type="entry name" value="TPR_16"/>
    <property type="match status" value="1"/>
</dbReference>
<keyword evidence="2" id="KW-1133">Transmembrane helix</keyword>
<accession>A0AA96GDG8</accession>
<keyword evidence="2" id="KW-0812">Transmembrane</keyword>
<evidence type="ECO:0000313" key="3">
    <source>
        <dbReference type="EMBL" id="WNM59282.1"/>
    </source>
</evidence>
<feature type="region of interest" description="Disordered" evidence="1">
    <location>
        <begin position="127"/>
        <end position="225"/>
    </location>
</feature>
<organism evidence="3 4">
    <name type="scientific">Candidatus Nitrospira allomarina</name>
    <dbReference type="NCBI Taxonomy" id="3020900"/>
    <lineage>
        <taxon>Bacteria</taxon>
        <taxon>Pseudomonadati</taxon>
        <taxon>Nitrospirota</taxon>
        <taxon>Nitrospiria</taxon>
        <taxon>Nitrospirales</taxon>
        <taxon>Nitrospiraceae</taxon>
        <taxon>Nitrospira</taxon>
    </lineage>
</organism>
<dbReference type="AlphaFoldDB" id="A0AA96GDG8"/>
<sequence length="471" mass="51287">MSIIADTLQRLQTQTKNEGTDTPQHAPLVLPARVRREPGWHRRPSPLKFWLIGIGMAIGLSSLGMGAYWIGLHLDFGMPTEASSLPRQRVALLHSPPLSETPSADSLSFEATQIPTAGRVESLPVPAAQEPDEELPAPQKEASMETSSPLKVELAPPAKSVGETPASSPPPATPGITFTSDNTPQKTVGISLSTPHTTAARAPNPPSTDPMKIATSPPNPVLAQTEQPDSGLVAVASVNEPGTPIPLETDLEEEKITLHGLTTATSPENDEVPVPLNTTALNLKNEGFQMNGHNTGPPQPSPANRLHRARELIQNGEYKEAQAMLSPLFRDPPVTWEPWFWMGTAYLGAGQLDQADQYFLSGLARNDKVPQLWIQRALVAQQQGSFQLAVHELRQAEALQPDLPHIHLNMGYAYERMGNNRLANQYFGKFLQLTEGQPEFFATRKKLFARLTSMTRAQDSTIDTPIGLRGE</sequence>
<dbReference type="EMBL" id="CP116967">
    <property type="protein sequence ID" value="WNM59282.1"/>
    <property type="molecule type" value="Genomic_DNA"/>
</dbReference>
<keyword evidence="4" id="KW-1185">Reference proteome</keyword>
<name>A0AA96GDG8_9BACT</name>
<gene>
    <name evidence="3" type="ORF">PP769_05815</name>
</gene>
<dbReference type="Pfam" id="PF13414">
    <property type="entry name" value="TPR_11"/>
    <property type="match status" value="1"/>
</dbReference>
<feature type="compositionally biased region" description="Polar residues" evidence="1">
    <location>
        <begin position="176"/>
        <end position="197"/>
    </location>
</feature>
<reference evidence="3 4" key="1">
    <citation type="submission" date="2023-01" db="EMBL/GenBank/DDBJ databases">
        <title>Cultivation and genomic characterization of new, ubiquitous marine nitrite-oxidizing bacteria from the Nitrospirales.</title>
        <authorList>
            <person name="Mueller A.J."/>
            <person name="Daebeler A."/>
            <person name="Herbold C.W."/>
            <person name="Kirkegaard R.H."/>
            <person name="Daims H."/>
        </authorList>
    </citation>
    <scope>NUCLEOTIDE SEQUENCE [LARGE SCALE GENOMIC DNA]</scope>
    <source>
        <strain evidence="3 4">VA</strain>
    </source>
</reference>
<dbReference type="Gene3D" id="1.25.40.10">
    <property type="entry name" value="Tetratricopeptide repeat domain"/>
    <property type="match status" value="1"/>
</dbReference>
<dbReference type="RefSeq" id="WP_312645994.1">
    <property type="nucleotide sequence ID" value="NZ_CP116967.1"/>
</dbReference>
<dbReference type="SMART" id="SM00028">
    <property type="entry name" value="TPR"/>
    <property type="match status" value="3"/>
</dbReference>
<protein>
    <submittedName>
        <fullName evidence="3">Tetratricopeptide repeat protein</fullName>
    </submittedName>
</protein>
<dbReference type="InterPro" id="IPR019734">
    <property type="entry name" value="TPR_rpt"/>
</dbReference>
<evidence type="ECO:0000313" key="4">
    <source>
        <dbReference type="Proteomes" id="UP001302719"/>
    </source>
</evidence>
<evidence type="ECO:0000256" key="2">
    <source>
        <dbReference type="SAM" id="Phobius"/>
    </source>
</evidence>
<dbReference type="SUPFAM" id="SSF48452">
    <property type="entry name" value="TPR-like"/>
    <property type="match status" value="1"/>
</dbReference>
<dbReference type="InterPro" id="IPR011990">
    <property type="entry name" value="TPR-like_helical_dom_sf"/>
</dbReference>
<dbReference type="Proteomes" id="UP001302719">
    <property type="component" value="Chromosome"/>
</dbReference>
<keyword evidence="2" id="KW-0472">Membrane</keyword>
<proteinExistence type="predicted"/>
<feature type="transmembrane region" description="Helical" evidence="2">
    <location>
        <begin position="49"/>
        <end position="70"/>
    </location>
</feature>
<dbReference type="KEGG" id="nall:PP769_05815"/>
<evidence type="ECO:0000256" key="1">
    <source>
        <dbReference type="SAM" id="MobiDB-lite"/>
    </source>
</evidence>